<dbReference type="AlphaFoldDB" id="A0A5B7TS13"/>
<dbReference type="Pfam" id="PF01120">
    <property type="entry name" value="Alpha_L_fucos"/>
    <property type="match status" value="1"/>
</dbReference>
<dbReference type="InterPro" id="IPR037524">
    <property type="entry name" value="PA14/GLEYA"/>
</dbReference>
<dbReference type="InterPro" id="IPR017853">
    <property type="entry name" value="GH"/>
</dbReference>
<keyword evidence="9" id="KW-1185">Reference proteome</keyword>
<evidence type="ECO:0000313" key="9">
    <source>
        <dbReference type="Proteomes" id="UP000306229"/>
    </source>
</evidence>
<dbReference type="GO" id="GO:0006004">
    <property type="term" value="P:fucose metabolic process"/>
    <property type="evidence" value="ECO:0007669"/>
    <property type="project" value="InterPro"/>
</dbReference>
<evidence type="ECO:0000256" key="2">
    <source>
        <dbReference type="ARBA" id="ARBA00007951"/>
    </source>
</evidence>
<evidence type="ECO:0000256" key="6">
    <source>
        <dbReference type="ARBA" id="ARBA00023295"/>
    </source>
</evidence>
<evidence type="ECO:0000256" key="3">
    <source>
        <dbReference type="ARBA" id="ARBA00012662"/>
    </source>
</evidence>
<protein>
    <recommendedName>
        <fullName evidence="3">alpha-L-fucosidase</fullName>
        <ecNumber evidence="3">3.2.1.51</ecNumber>
    </recommendedName>
</protein>
<dbReference type="InterPro" id="IPR011658">
    <property type="entry name" value="PA14_dom"/>
</dbReference>
<dbReference type="GO" id="GO:0004560">
    <property type="term" value="F:alpha-L-fucosidase activity"/>
    <property type="evidence" value="ECO:0007669"/>
    <property type="project" value="InterPro"/>
</dbReference>
<dbReference type="GO" id="GO:0016139">
    <property type="term" value="P:glycoside catabolic process"/>
    <property type="evidence" value="ECO:0007669"/>
    <property type="project" value="TreeGrafter"/>
</dbReference>
<dbReference type="Pfam" id="PF16757">
    <property type="entry name" value="Fucosidase_C"/>
    <property type="match status" value="1"/>
</dbReference>
<feature type="domain" description="PA14" evidence="7">
    <location>
        <begin position="362"/>
        <end position="511"/>
    </location>
</feature>
<name>A0A5B7TS13_9FLAO</name>
<keyword evidence="5" id="KW-0378">Hydrolase</keyword>
<comment type="similarity">
    <text evidence="2">Belongs to the glycosyl hydrolase 29 family.</text>
</comment>
<dbReference type="Gene3D" id="3.20.20.80">
    <property type="entry name" value="Glycosidases"/>
    <property type="match status" value="1"/>
</dbReference>
<comment type="function">
    <text evidence="1">Alpha-L-fucosidase is responsible for hydrolyzing the alpha-1,6-linked fucose joined to the reducing-end N-acetylglucosamine of the carbohydrate moieties of glycoproteins.</text>
</comment>
<dbReference type="SMART" id="SM00812">
    <property type="entry name" value="Alpha_L_fucos"/>
    <property type="match status" value="1"/>
</dbReference>
<dbReference type="PIRSF" id="PIRSF001092">
    <property type="entry name" value="Alpha-L-fucosidase"/>
    <property type="match status" value="1"/>
</dbReference>
<dbReference type="PROSITE" id="PS51820">
    <property type="entry name" value="PA14"/>
    <property type="match status" value="1"/>
</dbReference>
<dbReference type="Pfam" id="PF07691">
    <property type="entry name" value="PA14"/>
    <property type="match status" value="1"/>
</dbReference>
<dbReference type="SUPFAM" id="SSF51445">
    <property type="entry name" value="(Trans)glycosidases"/>
    <property type="match status" value="1"/>
</dbReference>
<evidence type="ECO:0000259" key="7">
    <source>
        <dbReference type="PROSITE" id="PS51820"/>
    </source>
</evidence>
<dbReference type="PANTHER" id="PTHR10030">
    <property type="entry name" value="ALPHA-L-FUCOSIDASE"/>
    <property type="match status" value="1"/>
</dbReference>
<dbReference type="OrthoDB" id="1095333at2"/>
<dbReference type="Proteomes" id="UP000306229">
    <property type="component" value="Chromosome"/>
</dbReference>
<accession>A0A5B7TS13</accession>
<organism evidence="8 9">
    <name type="scientific">Aureibaculum algae</name>
    <dbReference type="NCBI Taxonomy" id="2584122"/>
    <lineage>
        <taxon>Bacteria</taxon>
        <taxon>Pseudomonadati</taxon>
        <taxon>Bacteroidota</taxon>
        <taxon>Flavobacteriia</taxon>
        <taxon>Flavobacteriales</taxon>
        <taxon>Flavobacteriaceae</taxon>
        <taxon>Aureibaculum</taxon>
    </lineage>
</organism>
<evidence type="ECO:0000256" key="4">
    <source>
        <dbReference type="ARBA" id="ARBA00022729"/>
    </source>
</evidence>
<proteinExistence type="inferred from homology"/>
<dbReference type="SMART" id="SM00758">
    <property type="entry name" value="PA14"/>
    <property type="match status" value="1"/>
</dbReference>
<dbReference type="EC" id="3.2.1.51" evidence="3"/>
<evidence type="ECO:0000256" key="5">
    <source>
        <dbReference type="ARBA" id="ARBA00022801"/>
    </source>
</evidence>
<dbReference type="PANTHER" id="PTHR10030:SF37">
    <property type="entry name" value="ALPHA-L-FUCOSIDASE-RELATED"/>
    <property type="match status" value="1"/>
</dbReference>
<dbReference type="SUPFAM" id="SSF56988">
    <property type="entry name" value="Anthrax protective antigen"/>
    <property type="match status" value="1"/>
</dbReference>
<dbReference type="KEGG" id="fbe:FF125_15290"/>
<dbReference type="GO" id="GO:0005764">
    <property type="term" value="C:lysosome"/>
    <property type="evidence" value="ECO:0007669"/>
    <property type="project" value="TreeGrafter"/>
</dbReference>
<dbReference type="Gene3D" id="3.90.182.10">
    <property type="entry name" value="Toxin - Anthrax Protective Antigen,domain 1"/>
    <property type="match status" value="1"/>
</dbReference>
<keyword evidence="6" id="KW-0326">Glycosidase</keyword>
<dbReference type="InterPro" id="IPR057739">
    <property type="entry name" value="Glyco_hydro_29_N"/>
</dbReference>
<dbReference type="EMBL" id="CP040749">
    <property type="protein sequence ID" value="QCX39739.1"/>
    <property type="molecule type" value="Genomic_DNA"/>
</dbReference>
<reference evidence="8 9" key="1">
    <citation type="submission" date="2019-05" db="EMBL/GenBank/DDBJ databases">
        <title>Algicella ahnfeltiae gen. nov., sp. nov., a novel marine bacterium of the family Flavobacteriaceae isolated from a red alga.</title>
        <authorList>
            <person name="Nedashkovskaya O.I."/>
            <person name="Kukhlevskiy A.D."/>
            <person name="Kim S.-G."/>
            <person name="Zhukova N.V."/>
            <person name="Mikhailov V.V."/>
        </authorList>
    </citation>
    <scope>NUCLEOTIDE SEQUENCE [LARGE SCALE GENOMIC DNA]</scope>
    <source>
        <strain evidence="8 9">10Alg115</strain>
    </source>
</reference>
<evidence type="ECO:0000256" key="1">
    <source>
        <dbReference type="ARBA" id="ARBA00004071"/>
    </source>
</evidence>
<dbReference type="InterPro" id="IPR016286">
    <property type="entry name" value="FUC_metazoa-typ"/>
</dbReference>
<sequence length="610" mass="70200">MKFKLKILINKIMKFKFTFLIAIYFFGFALSAQEDNYEEAKKALSERPYPQWFKDAKLGIFIHWGLYSVPSYASKEGYSEWFLRGMQTKGVERMKFVEDIYGSNFTYKDFAPLFKAELFNPDEWASLFERAGAKYVMLVSKHHDGYTLWPSKYNRNWNSVDVGPKRDIVGELTEAVRKTDLKMGLYYSLSEWNHPLHRWYTDPHDSIGKYVDEYMIPQFKELVSTYKPTLIFSDGEWYNTAKQWHAPQLINWYYNLVGDDAIVNNRWGHGLDTGFLTPEYSSGIKETNRPWTEVRGLGRSFGLNRNEDLEAYGTSKELIERFAQAVANGGGMILNVGPKADGQIPMIQQERLVQLGDWLKTNGSAIYGATAYQITEEEKRIEIEGLDENIDFNWVRNSPMKGIKEDNFTIEWSGYIVAPKKGKYTFETKADDAVAVYIDGKLIIDQNYTASGTQSEVMDANTTASTKGIVNLKEGVAYPITIKYQEKKQNASVSLFWESKSIEKQIVPTTAFFQNKGKTKKGLKGVYSSMKTHLCYTQNNDNIYAISFEWYDDEIELNITNPGKMAKVKLLGLGRNLDWKYVNEKLIIDTSSVKYDELPSHDAWVFEIGI</sequence>
<evidence type="ECO:0000313" key="8">
    <source>
        <dbReference type="EMBL" id="QCX39739.1"/>
    </source>
</evidence>
<dbReference type="PRINTS" id="PR00741">
    <property type="entry name" value="GLHYDRLASE29"/>
</dbReference>
<keyword evidence="4" id="KW-0732">Signal</keyword>
<dbReference type="InterPro" id="IPR031919">
    <property type="entry name" value="Fucosidase_C"/>
</dbReference>
<gene>
    <name evidence="8" type="ORF">FF125_15290</name>
</gene>
<dbReference type="InterPro" id="IPR000933">
    <property type="entry name" value="Glyco_hydro_29"/>
</dbReference>